<sequence length="175" mass="19392">MNVLDLIFIVILLYGAYRGYVKGLFIEIIGVIAFIVAIVVGFKFLGYGMNLLAPTIGESLANRFLPYLSFSIIFFPTIFLINKLGWMLRRALRFTILGTIDGFAGAMVGVFTWVFGISTFLWLMSAIDIVLPKNLTKDSITYPAVTKVAPTVISKVSDWIPAGGNLIRQLTEQSK</sequence>
<evidence type="ECO:0000256" key="4">
    <source>
        <dbReference type="ARBA" id="ARBA00023136"/>
    </source>
</evidence>
<dbReference type="RefSeq" id="WP_130019175.1">
    <property type="nucleotide sequence ID" value="NZ_SEWF01000002.1"/>
</dbReference>
<dbReference type="PANTHER" id="PTHR37306">
    <property type="entry name" value="COLICIN V PRODUCTION PROTEIN"/>
    <property type="match status" value="1"/>
</dbReference>
<evidence type="ECO:0000256" key="1">
    <source>
        <dbReference type="ARBA" id="ARBA00004141"/>
    </source>
</evidence>
<dbReference type="AlphaFoldDB" id="A0A4Q5M5Z9"/>
<proteinExistence type="predicted"/>
<evidence type="ECO:0000256" key="2">
    <source>
        <dbReference type="ARBA" id="ARBA00022692"/>
    </source>
</evidence>
<evidence type="ECO:0000256" key="5">
    <source>
        <dbReference type="SAM" id="Phobius"/>
    </source>
</evidence>
<accession>A0A4Q5M5Z9</accession>
<dbReference type="Pfam" id="PF02674">
    <property type="entry name" value="Colicin_V"/>
    <property type="match status" value="1"/>
</dbReference>
<organism evidence="6 7">
    <name type="scientific">Emticicia agri</name>
    <dbReference type="NCBI Taxonomy" id="2492393"/>
    <lineage>
        <taxon>Bacteria</taxon>
        <taxon>Pseudomonadati</taxon>
        <taxon>Bacteroidota</taxon>
        <taxon>Cytophagia</taxon>
        <taxon>Cytophagales</taxon>
        <taxon>Leadbetterellaceae</taxon>
        <taxon>Emticicia</taxon>
    </lineage>
</organism>
<feature type="transmembrane region" description="Helical" evidence="5">
    <location>
        <begin position="64"/>
        <end position="82"/>
    </location>
</feature>
<dbReference type="PANTHER" id="PTHR37306:SF1">
    <property type="entry name" value="COLICIN V PRODUCTION PROTEIN"/>
    <property type="match status" value="1"/>
</dbReference>
<dbReference type="GO" id="GO:0009403">
    <property type="term" value="P:toxin biosynthetic process"/>
    <property type="evidence" value="ECO:0007669"/>
    <property type="project" value="InterPro"/>
</dbReference>
<dbReference type="InterPro" id="IPR003825">
    <property type="entry name" value="Colicin-V_CvpA"/>
</dbReference>
<keyword evidence="7" id="KW-1185">Reference proteome</keyword>
<name>A0A4Q5M5Z9_9BACT</name>
<comment type="caution">
    <text evidence="6">The sequence shown here is derived from an EMBL/GenBank/DDBJ whole genome shotgun (WGS) entry which is preliminary data.</text>
</comment>
<dbReference type="OrthoDB" id="9799585at2"/>
<evidence type="ECO:0000313" key="7">
    <source>
        <dbReference type="Proteomes" id="UP000293162"/>
    </source>
</evidence>
<dbReference type="GO" id="GO:0016020">
    <property type="term" value="C:membrane"/>
    <property type="evidence" value="ECO:0007669"/>
    <property type="project" value="UniProtKB-SubCell"/>
</dbReference>
<feature type="transmembrane region" description="Helical" evidence="5">
    <location>
        <begin position="102"/>
        <end position="123"/>
    </location>
</feature>
<keyword evidence="2 5" id="KW-0812">Transmembrane</keyword>
<dbReference type="EMBL" id="SEWF01000002">
    <property type="protein sequence ID" value="RYU97393.1"/>
    <property type="molecule type" value="Genomic_DNA"/>
</dbReference>
<gene>
    <name evidence="6" type="ORF">EWM59_01500</name>
</gene>
<feature type="transmembrane region" description="Helical" evidence="5">
    <location>
        <begin position="28"/>
        <end position="52"/>
    </location>
</feature>
<keyword evidence="3 5" id="KW-1133">Transmembrane helix</keyword>
<comment type="subcellular location">
    <subcellularLocation>
        <location evidence="1">Membrane</location>
        <topology evidence="1">Multi-pass membrane protein</topology>
    </subcellularLocation>
</comment>
<evidence type="ECO:0000313" key="6">
    <source>
        <dbReference type="EMBL" id="RYU97393.1"/>
    </source>
</evidence>
<keyword evidence="4 5" id="KW-0472">Membrane</keyword>
<reference evidence="6 7" key="1">
    <citation type="submission" date="2019-02" db="EMBL/GenBank/DDBJ databases">
        <title>Bacterial novel species Emticicia sp. 17J42-9 isolated from soil.</title>
        <authorList>
            <person name="Jung H.-Y."/>
        </authorList>
    </citation>
    <scope>NUCLEOTIDE SEQUENCE [LARGE SCALE GENOMIC DNA]</scope>
    <source>
        <strain evidence="6 7">17J42-9</strain>
    </source>
</reference>
<evidence type="ECO:0000256" key="3">
    <source>
        <dbReference type="ARBA" id="ARBA00022989"/>
    </source>
</evidence>
<protein>
    <submittedName>
        <fullName evidence="6">CvpA family protein</fullName>
    </submittedName>
</protein>
<dbReference type="Proteomes" id="UP000293162">
    <property type="component" value="Unassembled WGS sequence"/>
</dbReference>